<reference evidence="1" key="1">
    <citation type="submission" date="2014-09" db="EMBL/GenBank/DDBJ databases">
        <authorList>
            <person name="Magalhaes I.L.F."/>
            <person name="Oliveira U."/>
            <person name="Santos F.R."/>
            <person name="Vidigal T.H.D.A."/>
            <person name="Brescovit A.D."/>
            <person name="Santos A.J."/>
        </authorList>
    </citation>
    <scope>NUCLEOTIDE SEQUENCE</scope>
    <source>
        <tissue evidence="1">Shoot tissue taken approximately 20 cm above the soil surface</tissue>
    </source>
</reference>
<reference evidence="1" key="2">
    <citation type="journal article" date="2015" name="Data Brief">
        <title>Shoot transcriptome of the giant reed, Arundo donax.</title>
        <authorList>
            <person name="Barrero R.A."/>
            <person name="Guerrero F.D."/>
            <person name="Moolhuijzen P."/>
            <person name="Goolsby J.A."/>
            <person name="Tidwell J."/>
            <person name="Bellgard S.E."/>
            <person name="Bellgard M.I."/>
        </authorList>
    </citation>
    <scope>NUCLEOTIDE SEQUENCE</scope>
    <source>
        <tissue evidence="1">Shoot tissue taken approximately 20 cm above the soil surface</tissue>
    </source>
</reference>
<accession>A0A0A9G4U9</accession>
<proteinExistence type="predicted"/>
<organism evidence="1">
    <name type="scientific">Arundo donax</name>
    <name type="common">Giant reed</name>
    <name type="synonym">Donax arundinaceus</name>
    <dbReference type="NCBI Taxonomy" id="35708"/>
    <lineage>
        <taxon>Eukaryota</taxon>
        <taxon>Viridiplantae</taxon>
        <taxon>Streptophyta</taxon>
        <taxon>Embryophyta</taxon>
        <taxon>Tracheophyta</taxon>
        <taxon>Spermatophyta</taxon>
        <taxon>Magnoliopsida</taxon>
        <taxon>Liliopsida</taxon>
        <taxon>Poales</taxon>
        <taxon>Poaceae</taxon>
        <taxon>PACMAD clade</taxon>
        <taxon>Arundinoideae</taxon>
        <taxon>Arundineae</taxon>
        <taxon>Arundo</taxon>
    </lineage>
</organism>
<name>A0A0A9G4U9_ARUDO</name>
<dbReference type="AlphaFoldDB" id="A0A0A9G4U9"/>
<sequence>MMLVLIDLFSCYPEYWDVGLSYIGNVPLILETQFLLHLHGDAWVMNTIELLVPDFGGFWCCTSSY</sequence>
<dbReference type="EMBL" id="GBRH01179387">
    <property type="protein sequence ID" value="JAE18509.1"/>
    <property type="molecule type" value="Transcribed_RNA"/>
</dbReference>
<protein>
    <submittedName>
        <fullName evidence="1">Uncharacterized protein</fullName>
    </submittedName>
</protein>
<evidence type="ECO:0000313" key="1">
    <source>
        <dbReference type="EMBL" id="JAE18509.1"/>
    </source>
</evidence>